<dbReference type="AlphaFoldDB" id="A0A0V0RDT9"/>
<name>A0A0V0RDT9_9BILA</name>
<gene>
    <name evidence="1" type="ORF">T07_4645</name>
</gene>
<dbReference type="Proteomes" id="UP000054630">
    <property type="component" value="Unassembled WGS sequence"/>
</dbReference>
<protein>
    <submittedName>
        <fullName evidence="1">Uncharacterized protein</fullName>
    </submittedName>
</protein>
<dbReference type="EMBL" id="JYDL01000299">
    <property type="protein sequence ID" value="KRX12662.1"/>
    <property type="molecule type" value="Genomic_DNA"/>
</dbReference>
<reference evidence="1 2" key="1">
    <citation type="submission" date="2015-01" db="EMBL/GenBank/DDBJ databases">
        <title>Evolution of Trichinella species and genotypes.</title>
        <authorList>
            <person name="Korhonen P.K."/>
            <person name="Edoardo P."/>
            <person name="Giuseppe L.R."/>
            <person name="Gasser R.B."/>
        </authorList>
    </citation>
    <scope>NUCLEOTIDE SEQUENCE [LARGE SCALE GENOMIC DNA]</scope>
    <source>
        <strain evidence="1">ISS37</strain>
    </source>
</reference>
<organism evidence="1 2">
    <name type="scientific">Trichinella nelsoni</name>
    <dbReference type="NCBI Taxonomy" id="6336"/>
    <lineage>
        <taxon>Eukaryota</taxon>
        <taxon>Metazoa</taxon>
        <taxon>Ecdysozoa</taxon>
        <taxon>Nematoda</taxon>
        <taxon>Enoplea</taxon>
        <taxon>Dorylaimia</taxon>
        <taxon>Trichinellida</taxon>
        <taxon>Trichinellidae</taxon>
        <taxon>Trichinella</taxon>
    </lineage>
</organism>
<sequence>MQSFPTPLPKYDQHYSLIRAANFTLNPGTCLHMQILEVLSYFIPECDAKQRICVDFRHLGSWHFDGFCRLITDVSNL</sequence>
<proteinExistence type="predicted"/>
<comment type="caution">
    <text evidence="1">The sequence shown here is derived from an EMBL/GenBank/DDBJ whole genome shotgun (WGS) entry which is preliminary data.</text>
</comment>
<dbReference type="OrthoDB" id="5933014at2759"/>
<evidence type="ECO:0000313" key="2">
    <source>
        <dbReference type="Proteomes" id="UP000054630"/>
    </source>
</evidence>
<accession>A0A0V0RDT9</accession>
<evidence type="ECO:0000313" key="1">
    <source>
        <dbReference type="EMBL" id="KRX12662.1"/>
    </source>
</evidence>
<keyword evidence="2" id="KW-1185">Reference proteome</keyword>